<dbReference type="OrthoDB" id="582170at2"/>
<keyword evidence="4" id="KW-1185">Reference proteome</keyword>
<evidence type="ECO:0000256" key="1">
    <source>
        <dbReference type="PROSITE-ProRule" id="PRU00169"/>
    </source>
</evidence>
<feature type="modified residue" description="4-aspartylphosphate" evidence="1">
    <location>
        <position position="56"/>
    </location>
</feature>
<proteinExistence type="predicted"/>
<dbReference type="EMBL" id="JMIX01000013">
    <property type="protein sequence ID" value="KEO89925.1"/>
    <property type="molecule type" value="Genomic_DNA"/>
</dbReference>
<evidence type="ECO:0000313" key="4">
    <source>
        <dbReference type="Proteomes" id="UP000027866"/>
    </source>
</evidence>
<gene>
    <name evidence="3" type="ORF">EH32_02755</name>
</gene>
<feature type="domain" description="Response regulatory" evidence="2">
    <location>
        <begin position="6"/>
        <end position="118"/>
    </location>
</feature>
<dbReference type="Gene3D" id="3.40.50.2300">
    <property type="match status" value="1"/>
</dbReference>
<dbReference type="RefSeq" id="WP_051698427.1">
    <property type="nucleotide sequence ID" value="NZ_CP017057.1"/>
</dbReference>
<dbReference type="PATRIC" id="fig|39960.10.peg.769"/>
<dbReference type="InterPro" id="IPR001789">
    <property type="entry name" value="Sig_transdc_resp-reg_receiver"/>
</dbReference>
<dbReference type="GO" id="GO:0000160">
    <property type="term" value="P:phosphorelay signal transduction system"/>
    <property type="evidence" value="ECO:0007669"/>
    <property type="project" value="InterPro"/>
</dbReference>
<accession>A0A074MAY4</accession>
<sequence length="132" mass="13880">MAGVCKILLLEDEPIILMDLEFAAEDLGCDAVPASNCAGALERLATLGGVDVAVLDVSLAGGETCLPVAEELGRLGIPYLLHSGDLDRHDERIRRLDADLIAKPASADDVIAAAITRCDRCNGGRDRGEPID</sequence>
<evidence type="ECO:0000313" key="3">
    <source>
        <dbReference type="EMBL" id="KEO89925.1"/>
    </source>
</evidence>
<reference evidence="3 4" key="1">
    <citation type="submission" date="2014-04" db="EMBL/GenBank/DDBJ databases">
        <title>A comprehensive comparison of genomes of Erythrobacter spp. Strains.</title>
        <authorList>
            <person name="Zheng Q."/>
        </authorList>
    </citation>
    <scope>NUCLEOTIDE SEQUENCE [LARGE SCALE GENOMIC DNA]</scope>
    <source>
        <strain evidence="3 4">DSM 8509</strain>
    </source>
</reference>
<dbReference type="InterPro" id="IPR011006">
    <property type="entry name" value="CheY-like_superfamily"/>
</dbReference>
<name>A0A074MAY4_9SPHN</name>
<evidence type="ECO:0000259" key="2">
    <source>
        <dbReference type="PROSITE" id="PS50110"/>
    </source>
</evidence>
<dbReference type="Proteomes" id="UP000027866">
    <property type="component" value="Unassembled WGS sequence"/>
</dbReference>
<dbReference type="AlphaFoldDB" id="A0A074MAY4"/>
<dbReference type="PROSITE" id="PS50110">
    <property type="entry name" value="RESPONSE_REGULATORY"/>
    <property type="match status" value="1"/>
</dbReference>
<dbReference type="SUPFAM" id="SSF52172">
    <property type="entry name" value="CheY-like"/>
    <property type="match status" value="1"/>
</dbReference>
<comment type="caution">
    <text evidence="3">The sequence shown here is derived from an EMBL/GenBank/DDBJ whole genome shotgun (WGS) entry which is preliminary data.</text>
</comment>
<dbReference type="KEGG" id="elq:Ga0102493_111686"/>
<protein>
    <recommendedName>
        <fullName evidence="2">Response regulatory domain-containing protein</fullName>
    </recommendedName>
</protein>
<keyword evidence="1" id="KW-0597">Phosphoprotein</keyword>
<organism evidence="3 4">
    <name type="scientific">Erythrobacter litoralis</name>
    <dbReference type="NCBI Taxonomy" id="39960"/>
    <lineage>
        <taxon>Bacteria</taxon>
        <taxon>Pseudomonadati</taxon>
        <taxon>Pseudomonadota</taxon>
        <taxon>Alphaproteobacteria</taxon>
        <taxon>Sphingomonadales</taxon>
        <taxon>Erythrobacteraceae</taxon>
        <taxon>Erythrobacter/Porphyrobacter group</taxon>
        <taxon>Erythrobacter</taxon>
    </lineage>
</organism>